<dbReference type="GO" id="GO:0009379">
    <property type="term" value="C:Holliday junction helicase complex"/>
    <property type="evidence" value="ECO:0007669"/>
    <property type="project" value="InterPro"/>
</dbReference>
<comment type="subunit">
    <text evidence="6">Homotetramer. Forms an RuvA(8)-RuvB(12)-Holliday junction (HJ) complex. HJ DNA is sandwiched between 2 RuvA tetramers; dsDNA enters through RuvA and exits via RuvB. An RuvB hexamer assembles on each DNA strand where it exits the tetramer. Each RuvB hexamer is contacted by two RuvA subunits (via domain III) on 2 adjacent RuvB subunits; this complex drives branch migration. In the full resolvosome a probable DNA-RuvA(4)-RuvB(12)-RuvC(2) complex forms which resolves the HJ.</text>
</comment>
<evidence type="ECO:0000256" key="6">
    <source>
        <dbReference type="HAMAP-Rule" id="MF_00031"/>
    </source>
</evidence>
<organism evidence="8 9">
    <name type="scientific">Evansella caseinilytica</name>
    <dbReference type="NCBI Taxonomy" id="1503961"/>
    <lineage>
        <taxon>Bacteria</taxon>
        <taxon>Bacillati</taxon>
        <taxon>Bacillota</taxon>
        <taxon>Bacilli</taxon>
        <taxon>Bacillales</taxon>
        <taxon>Bacillaceae</taxon>
        <taxon>Evansella</taxon>
    </lineage>
</organism>
<gene>
    <name evidence="6" type="primary">ruvA</name>
    <name evidence="8" type="ORF">SAMN05421736_10248</name>
</gene>
<keyword evidence="2 6" id="KW-0227">DNA damage</keyword>
<keyword evidence="8" id="KW-0347">Helicase</keyword>
<dbReference type="GO" id="GO:0005737">
    <property type="term" value="C:cytoplasm"/>
    <property type="evidence" value="ECO:0007669"/>
    <property type="project" value="UniProtKB-SubCell"/>
</dbReference>
<dbReference type="SMART" id="SM00278">
    <property type="entry name" value="HhH1"/>
    <property type="match status" value="2"/>
</dbReference>
<dbReference type="InterPro" id="IPR010994">
    <property type="entry name" value="RuvA_2-like"/>
</dbReference>
<dbReference type="InterPro" id="IPR012340">
    <property type="entry name" value="NA-bd_OB-fold"/>
</dbReference>
<feature type="region of interest" description="Domain III" evidence="6">
    <location>
        <begin position="168"/>
        <end position="222"/>
    </location>
</feature>
<keyword evidence="5 6" id="KW-0234">DNA repair</keyword>
<keyword evidence="9" id="KW-1185">Reference proteome</keyword>
<evidence type="ECO:0000256" key="1">
    <source>
        <dbReference type="ARBA" id="ARBA00022490"/>
    </source>
</evidence>
<keyword evidence="8" id="KW-0067">ATP-binding</keyword>
<evidence type="ECO:0000259" key="7">
    <source>
        <dbReference type="SMART" id="SM00278"/>
    </source>
</evidence>
<dbReference type="Gene3D" id="1.10.150.20">
    <property type="entry name" value="5' to 3' exonuclease, C-terminal subdomain"/>
    <property type="match status" value="1"/>
</dbReference>
<evidence type="ECO:0000313" key="8">
    <source>
        <dbReference type="EMBL" id="SDY47127.1"/>
    </source>
</evidence>
<comment type="function">
    <text evidence="6">The RuvA-RuvB-RuvC complex processes Holliday junction (HJ) DNA during genetic recombination and DNA repair, while the RuvA-RuvB complex plays an important role in the rescue of blocked DNA replication forks via replication fork reversal (RFR). RuvA specifically binds to HJ cruciform DNA, conferring on it an open structure. The RuvB hexamer acts as an ATP-dependent pump, pulling dsDNA into and through the RuvAB complex. HJ branch migration allows RuvC to scan DNA until it finds its consensus sequence, where it cleaves and resolves the cruciform DNA.</text>
</comment>
<dbReference type="GO" id="GO:0048476">
    <property type="term" value="C:Holliday junction resolvase complex"/>
    <property type="evidence" value="ECO:0007669"/>
    <property type="project" value="UniProtKB-UniRule"/>
</dbReference>
<dbReference type="GO" id="GO:0000400">
    <property type="term" value="F:four-way junction DNA binding"/>
    <property type="evidence" value="ECO:0007669"/>
    <property type="project" value="UniProtKB-UniRule"/>
</dbReference>
<dbReference type="GO" id="GO:0006281">
    <property type="term" value="P:DNA repair"/>
    <property type="evidence" value="ECO:0007669"/>
    <property type="project" value="UniProtKB-UniRule"/>
</dbReference>
<dbReference type="CDD" id="cd14332">
    <property type="entry name" value="UBA_RuvA_C"/>
    <property type="match status" value="1"/>
</dbReference>
<dbReference type="SUPFAM" id="SSF47781">
    <property type="entry name" value="RuvA domain 2-like"/>
    <property type="match status" value="1"/>
</dbReference>
<dbReference type="InterPro" id="IPR003583">
    <property type="entry name" value="Hlx-hairpin-Hlx_DNA-bd_motif"/>
</dbReference>
<dbReference type="Gene3D" id="2.40.50.140">
    <property type="entry name" value="Nucleic acid-binding proteins"/>
    <property type="match status" value="1"/>
</dbReference>
<dbReference type="Proteomes" id="UP000198935">
    <property type="component" value="Unassembled WGS sequence"/>
</dbReference>
<keyword evidence="3 6" id="KW-0238">DNA-binding</keyword>
<dbReference type="EMBL" id="FNPI01000002">
    <property type="protein sequence ID" value="SDY47127.1"/>
    <property type="molecule type" value="Genomic_DNA"/>
</dbReference>
<dbReference type="GO" id="GO:0005524">
    <property type="term" value="F:ATP binding"/>
    <property type="evidence" value="ECO:0007669"/>
    <property type="project" value="InterPro"/>
</dbReference>
<comment type="subcellular location">
    <subcellularLocation>
        <location evidence="6">Cytoplasm</location>
    </subcellularLocation>
</comment>
<dbReference type="InterPro" id="IPR011114">
    <property type="entry name" value="RuvA_C"/>
</dbReference>
<comment type="similarity">
    <text evidence="6">Belongs to the RuvA family.</text>
</comment>
<feature type="domain" description="Helix-hairpin-helix DNA-binding motif class 1" evidence="7">
    <location>
        <begin position="90"/>
        <end position="109"/>
    </location>
</feature>
<keyword evidence="8" id="KW-0547">Nucleotide-binding</keyword>
<evidence type="ECO:0000256" key="3">
    <source>
        <dbReference type="ARBA" id="ARBA00023125"/>
    </source>
</evidence>
<dbReference type="Pfam" id="PF01330">
    <property type="entry name" value="RuvA_N"/>
    <property type="match status" value="1"/>
</dbReference>
<dbReference type="Gene3D" id="1.10.8.10">
    <property type="entry name" value="DNA helicase RuvA subunit, C-terminal domain"/>
    <property type="match status" value="1"/>
</dbReference>
<dbReference type="InterPro" id="IPR036267">
    <property type="entry name" value="RuvA_C_sf"/>
</dbReference>
<keyword evidence="1 6" id="KW-0963">Cytoplasm</keyword>
<dbReference type="NCBIfam" id="TIGR00084">
    <property type="entry name" value="ruvA"/>
    <property type="match status" value="1"/>
</dbReference>
<dbReference type="STRING" id="1503961.SAMN05421736_10248"/>
<accession>A0A1H3K4J2</accession>
<proteinExistence type="inferred from homology"/>
<sequence length="222" mass="24831">MYVLVNEGVKIEEEGKQLVIDCLTGKVIHIEVDSIVIEVNDIGYLVYCANPYRFQESLHQKITVYTYQHVREDILRLYGFLAREEKRLFEKLLQVSGIGPKGALSILAVGEPQMVVQAIEEEDEGFLVKFPGVGKKTARQIILDLKGKLPEFLPSYADDGTAAGGKTANEKQLNQELEEAMEALKALGYMERELKKVAPALQKETLTTDGYIKLALQLMLNG</sequence>
<keyword evidence="4 6" id="KW-0233">DNA recombination</keyword>
<dbReference type="GO" id="GO:0009378">
    <property type="term" value="F:four-way junction helicase activity"/>
    <property type="evidence" value="ECO:0007669"/>
    <property type="project" value="InterPro"/>
</dbReference>
<evidence type="ECO:0000256" key="5">
    <source>
        <dbReference type="ARBA" id="ARBA00023204"/>
    </source>
</evidence>
<dbReference type="Pfam" id="PF07499">
    <property type="entry name" value="RuvA_C"/>
    <property type="match status" value="1"/>
</dbReference>
<evidence type="ECO:0000256" key="4">
    <source>
        <dbReference type="ARBA" id="ARBA00023172"/>
    </source>
</evidence>
<dbReference type="AlphaFoldDB" id="A0A1H3K4J2"/>
<keyword evidence="8" id="KW-0378">Hydrolase</keyword>
<dbReference type="SUPFAM" id="SSF46929">
    <property type="entry name" value="DNA helicase RuvA subunit, C-terminal domain"/>
    <property type="match status" value="1"/>
</dbReference>
<comment type="caution">
    <text evidence="6">Lacks conserved residue(s) required for the propagation of feature annotation.</text>
</comment>
<evidence type="ECO:0000256" key="2">
    <source>
        <dbReference type="ARBA" id="ARBA00022763"/>
    </source>
</evidence>
<comment type="domain">
    <text evidence="6">Has three domains with a flexible linker between the domains II and III and assumes an 'L' shape. Domain III is highly mobile and contacts RuvB.</text>
</comment>
<dbReference type="HAMAP" id="MF_00031">
    <property type="entry name" value="DNA_HJ_migration_RuvA"/>
    <property type="match status" value="1"/>
</dbReference>
<evidence type="ECO:0000313" key="9">
    <source>
        <dbReference type="Proteomes" id="UP000198935"/>
    </source>
</evidence>
<dbReference type="GO" id="GO:0006310">
    <property type="term" value="P:DNA recombination"/>
    <property type="evidence" value="ECO:0007669"/>
    <property type="project" value="UniProtKB-UniRule"/>
</dbReference>
<name>A0A1H3K4J2_9BACI</name>
<dbReference type="InterPro" id="IPR000085">
    <property type="entry name" value="RuvA"/>
</dbReference>
<reference evidence="9" key="1">
    <citation type="submission" date="2016-10" db="EMBL/GenBank/DDBJ databases">
        <authorList>
            <person name="Varghese N."/>
            <person name="Submissions S."/>
        </authorList>
    </citation>
    <scope>NUCLEOTIDE SEQUENCE [LARGE SCALE GENOMIC DNA]</scope>
    <source>
        <strain evidence="9">SP</strain>
    </source>
</reference>
<dbReference type="Pfam" id="PF14520">
    <property type="entry name" value="HHH_5"/>
    <property type="match status" value="1"/>
</dbReference>
<protein>
    <recommendedName>
        <fullName evidence="6">Holliday junction branch migration complex subunit RuvA</fullName>
    </recommendedName>
</protein>
<dbReference type="SUPFAM" id="SSF50249">
    <property type="entry name" value="Nucleic acid-binding proteins"/>
    <property type="match status" value="1"/>
</dbReference>
<feature type="domain" description="Helix-hairpin-helix DNA-binding motif class 1" evidence="7">
    <location>
        <begin position="125"/>
        <end position="144"/>
    </location>
</feature>
<dbReference type="InterPro" id="IPR013849">
    <property type="entry name" value="DNA_helicase_Holl-junc_RuvA_I"/>
</dbReference>